<evidence type="ECO:0000313" key="2">
    <source>
        <dbReference type="EMBL" id="GGP22180.1"/>
    </source>
</evidence>
<dbReference type="Gene3D" id="1.10.3210.10">
    <property type="entry name" value="Hypothetical protein af1432"/>
    <property type="match status" value="1"/>
</dbReference>
<proteinExistence type="predicted"/>
<sequence>MTRPRKAGQSAERTIAPGSIVKLYLPDHIFIRNRVVQHGELDFRLEPRFMDSLTASARADASGTVPAMADYALLEVIALAQHLGPLLRQAPGRLAPEQLTPIVERINEIAQRSPDGCIAAIVLCPWVDYAAHHAINTALLACRLARMLGMPDEERDTLMLAAMTMNVGAVALHNELAIQEAPLSTSQRQVLNAHPLISSCLLRAGGFDNRRLHTLVLTHHERLDGRGYPFHLRGSEIDPLAHTLHVLDIVIAKLMPRSYRSRLPARQALAQVYARAREQMDGNLTTQLVKLFGVYPSGSFVTLQNGQTGLVVKQTEAAGKPLVALPGNPGEPIDTTEPGRKITESVASQPGLRHFPSLVPFWPLK</sequence>
<reference evidence="3" key="1">
    <citation type="journal article" date="2019" name="Int. J. Syst. Evol. Microbiol.">
        <title>The Global Catalogue of Microorganisms (GCM) 10K type strain sequencing project: providing services to taxonomists for standard genome sequencing and annotation.</title>
        <authorList>
            <consortium name="The Broad Institute Genomics Platform"/>
            <consortium name="The Broad Institute Genome Sequencing Center for Infectious Disease"/>
            <person name="Wu L."/>
            <person name="Ma J."/>
        </authorList>
    </citation>
    <scope>NUCLEOTIDE SEQUENCE [LARGE SCALE GENOMIC DNA]</scope>
    <source>
        <strain evidence="3">CGMCC 1.8859</strain>
    </source>
</reference>
<dbReference type="PANTHER" id="PTHR43155:SF2">
    <property type="entry name" value="CYCLIC DI-GMP PHOSPHODIESTERASE PA4108"/>
    <property type="match status" value="1"/>
</dbReference>
<dbReference type="SUPFAM" id="SSF109604">
    <property type="entry name" value="HD-domain/PDEase-like"/>
    <property type="match status" value="1"/>
</dbReference>
<organism evidence="2 3">
    <name type="scientific">Silvimonas iriomotensis</name>
    <dbReference type="NCBI Taxonomy" id="449662"/>
    <lineage>
        <taxon>Bacteria</taxon>
        <taxon>Pseudomonadati</taxon>
        <taxon>Pseudomonadota</taxon>
        <taxon>Betaproteobacteria</taxon>
        <taxon>Neisseriales</taxon>
        <taxon>Chitinibacteraceae</taxon>
        <taxon>Silvimonas</taxon>
    </lineage>
</organism>
<dbReference type="PROSITE" id="PS51832">
    <property type="entry name" value="HD_GYP"/>
    <property type="match status" value="1"/>
</dbReference>
<name>A0ABQ2PB86_9NEIS</name>
<comment type="caution">
    <text evidence="2">The sequence shown here is derived from an EMBL/GenBank/DDBJ whole genome shotgun (WGS) entry which is preliminary data.</text>
</comment>
<feature type="domain" description="HD-GYP" evidence="1">
    <location>
        <begin position="110"/>
        <end position="304"/>
    </location>
</feature>
<protein>
    <recommendedName>
        <fullName evidence="1">HD-GYP domain-containing protein</fullName>
    </recommendedName>
</protein>
<dbReference type="PANTHER" id="PTHR43155">
    <property type="entry name" value="CYCLIC DI-GMP PHOSPHODIESTERASE PA4108-RELATED"/>
    <property type="match status" value="1"/>
</dbReference>
<keyword evidence="3" id="KW-1185">Reference proteome</keyword>
<gene>
    <name evidence="2" type="ORF">GCM10010970_23950</name>
</gene>
<accession>A0ABQ2PB86</accession>
<dbReference type="Pfam" id="PF13487">
    <property type="entry name" value="HD_5"/>
    <property type="match status" value="1"/>
</dbReference>
<dbReference type="InterPro" id="IPR003607">
    <property type="entry name" value="HD/PDEase_dom"/>
</dbReference>
<dbReference type="CDD" id="cd00077">
    <property type="entry name" value="HDc"/>
    <property type="match status" value="1"/>
</dbReference>
<evidence type="ECO:0000313" key="3">
    <source>
        <dbReference type="Proteomes" id="UP000637267"/>
    </source>
</evidence>
<dbReference type="InterPro" id="IPR037522">
    <property type="entry name" value="HD_GYP_dom"/>
</dbReference>
<dbReference type="RefSeq" id="WP_188704614.1">
    <property type="nucleotide sequence ID" value="NZ_BMLX01000003.1"/>
</dbReference>
<dbReference type="Proteomes" id="UP000637267">
    <property type="component" value="Unassembled WGS sequence"/>
</dbReference>
<evidence type="ECO:0000259" key="1">
    <source>
        <dbReference type="PROSITE" id="PS51832"/>
    </source>
</evidence>
<dbReference type="EMBL" id="BMLX01000003">
    <property type="protein sequence ID" value="GGP22180.1"/>
    <property type="molecule type" value="Genomic_DNA"/>
</dbReference>